<evidence type="ECO:0000256" key="5">
    <source>
        <dbReference type="ARBA" id="ARBA00023136"/>
    </source>
</evidence>
<dbReference type="InterPro" id="IPR009311">
    <property type="entry name" value="IFI6/IFI27-like"/>
</dbReference>
<dbReference type="OrthoDB" id="440424at2759"/>
<dbReference type="PANTHER" id="PTHR16932">
    <property type="entry name" value="INTERFERON ALPHA-INDUCIBLE PROTEIN 27"/>
    <property type="match status" value="1"/>
</dbReference>
<gene>
    <name evidence="6" type="ORF">PIIN_05598</name>
</gene>
<keyword evidence="3" id="KW-0812">Transmembrane</keyword>
<dbReference type="Proteomes" id="UP000007148">
    <property type="component" value="Unassembled WGS sequence"/>
</dbReference>
<dbReference type="PANTHER" id="PTHR16932:SF18">
    <property type="entry name" value="INTERFERON, ALPHA-INDUCIBLE PROTEIN 27-LIKE 2"/>
    <property type="match status" value="1"/>
</dbReference>
<proteinExistence type="inferred from homology"/>
<dbReference type="HOGENOM" id="CLU_1103149_0_0_1"/>
<evidence type="ECO:0000313" key="7">
    <source>
        <dbReference type="Proteomes" id="UP000007148"/>
    </source>
</evidence>
<keyword evidence="7" id="KW-1185">Reference proteome</keyword>
<comment type="caution">
    <text evidence="6">The sequence shown here is derived from an EMBL/GenBank/DDBJ whole genome shotgun (WGS) entry which is preliminary data.</text>
</comment>
<sequence>MGHRSGVTKFVKQARVLLNSTNRPPFDRGFAIASESHYDKERMKGVTIGIFGLYTCLDGKAVDGIVPPALRVNLNCNIFETPDAQEFFYLARECDAAWTRAFLDQSVRFLAEHTKVLLGQTRVEALRHDWSRKDTLRSLAAGTAPLLAKSTLTLAGFTGEGVAAASVAAGWQSMLGNVAAGSIFSVLQSFGATGLLAITAPVGVTVAGAGALGYGAWRFLKMPVGEKRLEAFLKEISEDKDKGERFWSQIDA</sequence>
<organism evidence="6 7">
    <name type="scientific">Serendipita indica (strain DSM 11827)</name>
    <name type="common">Root endophyte fungus</name>
    <name type="synonym">Piriformospora indica</name>
    <dbReference type="NCBI Taxonomy" id="1109443"/>
    <lineage>
        <taxon>Eukaryota</taxon>
        <taxon>Fungi</taxon>
        <taxon>Dikarya</taxon>
        <taxon>Basidiomycota</taxon>
        <taxon>Agaricomycotina</taxon>
        <taxon>Agaricomycetes</taxon>
        <taxon>Sebacinales</taxon>
        <taxon>Serendipitaceae</taxon>
        <taxon>Serendipita</taxon>
    </lineage>
</organism>
<dbReference type="eggNOG" id="ENOG502RWET">
    <property type="taxonomic scope" value="Eukaryota"/>
</dbReference>
<dbReference type="STRING" id="1109443.G4TK12"/>
<protein>
    <submittedName>
        <fullName evidence="6">Uncharacterized protein</fullName>
    </submittedName>
</protein>
<dbReference type="Gene3D" id="6.10.110.10">
    <property type="match status" value="1"/>
</dbReference>
<dbReference type="AlphaFoldDB" id="G4TK12"/>
<keyword evidence="5" id="KW-0472">Membrane</keyword>
<evidence type="ECO:0000256" key="2">
    <source>
        <dbReference type="ARBA" id="ARBA00007262"/>
    </source>
</evidence>
<dbReference type="GO" id="GO:0016020">
    <property type="term" value="C:membrane"/>
    <property type="evidence" value="ECO:0007669"/>
    <property type="project" value="UniProtKB-SubCell"/>
</dbReference>
<dbReference type="EMBL" id="CAFZ01000129">
    <property type="protein sequence ID" value="CCA71662.1"/>
    <property type="molecule type" value="Genomic_DNA"/>
</dbReference>
<dbReference type="Pfam" id="PF06140">
    <property type="entry name" value="Ifi-6-16"/>
    <property type="match status" value="1"/>
</dbReference>
<keyword evidence="4" id="KW-1133">Transmembrane helix</keyword>
<evidence type="ECO:0000256" key="1">
    <source>
        <dbReference type="ARBA" id="ARBA00004141"/>
    </source>
</evidence>
<evidence type="ECO:0000313" key="6">
    <source>
        <dbReference type="EMBL" id="CCA71662.1"/>
    </source>
</evidence>
<evidence type="ECO:0000256" key="4">
    <source>
        <dbReference type="ARBA" id="ARBA00022989"/>
    </source>
</evidence>
<comment type="similarity">
    <text evidence="2">Belongs to the IFI6/IFI27 family.</text>
</comment>
<dbReference type="InParanoid" id="G4TK12"/>
<dbReference type="InterPro" id="IPR038213">
    <property type="entry name" value="IFI6/IFI27-like_sf"/>
</dbReference>
<accession>G4TK12</accession>
<evidence type="ECO:0000256" key="3">
    <source>
        <dbReference type="ARBA" id="ARBA00022692"/>
    </source>
</evidence>
<name>G4TK12_SERID</name>
<comment type="subcellular location">
    <subcellularLocation>
        <location evidence="1">Membrane</location>
        <topology evidence="1">Multi-pass membrane protein</topology>
    </subcellularLocation>
</comment>
<reference evidence="6 7" key="1">
    <citation type="journal article" date="2011" name="PLoS Pathog.">
        <title>Endophytic Life Strategies Decoded by Genome and Transcriptome Analyses of the Mutualistic Root Symbiont Piriformospora indica.</title>
        <authorList>
            <person name="Zuccaro A."/>
            <person name="Lahrmann U."/>
            <person name="Guldener U."/>
            <person name="Langen G."/>
            <person name="Pfiffi S."/>
            <person name="Biedenkopf D."/>
            <person name="Wong P."/>
            <person name="Samans B."/>
            <person name="Grimm C."/>
            <person name="Basiewicz M."/>
            <person name="Murat C."/>
            <person name="Martin F."/>
            <person name="Kogel K.H."/>
        </authorList>
    </citation>
    <scope>NUCLEOTIDE SEQUENCE [LARGE SCALE GENOMIC DNA]</scope>
    <source>
        <strain evidence="6 7">DSM 11827</strain>
    </source>
</reference>